<dbReference type="Pfam" id="PF13663">
    <property type="entry name" value="DUF4148"/>
    <property type="match status" value="1"/>
</dbReference>
<dbReference type="EMBL" id="FCON02000440">
    <property type="protein sequence ID" value="SAL88545.1"/>
    <property type="molecule type" value="Genomic_DNA"/>
</dbReference>
<evidence type="ECO:0000313" key="4">
    <source>
        <dbReference type="Proteomes" id="UP000054770"/>
    </source>
</evidence>
<dbReference type="Proteomes" id="UP000054770">
    <property type="component" value="Unassembled WGS sequence"/>
</dbReference>
<keyword evidence="4" id="KW-1185">Reference proteome</keyword>
<comment type="caution">
    <text evidence="3">The sequence shown here is derived from an EMBL/GenBank/DDBJ whole genome shotgun (WGS) entry which is preliminary data.</text>
</comment>
<feature type="signal peptide" evidence="2">
    <location>
        <begin position="1"/>
        <end position="22"/>
    </location>
</feature>
<dbReference type="AlphaFoldDB" id="A0A158L5J0"/>
<dbReference type="InterPro" id="IPR025421">
    <property type="entry name" value="DUF4148"/>
</dbReference>
<gene>
    <name evidence="3" type="ORF">AWB68_08811</name>
</gene>
<proteinExistence type="predicted"/>
<reference evidence="3" key="1">
    <citation type="submission" date="2016-01" db="EMBL/GenBank/DDBJ databases">
        <authorList>
            <person name="Peeters C."/>
        </authorList>
    </citation>
    <scope>NUCLEOTIDE SEQUENCE [LARGE SCALE GENOMIC DNA]</scope>
    <source>
        <strain evidence="3">LMG 22940</strain>
    </source>
</reference>
<evidence type="ECO:0000256" key="1">
    <source>
        <dbReference type="SAM" id="MobiDB-lite"/>
    </source>
</evidence>
<dbReference type="OrthoDB" id="9035269at2"/>
<feature type="chain" id="PRO_5011116532" evidence="2">
    <location>
        <begin position="23"/>
        <end position="97"/>
    </location>
</feature>
<evidence type="ECO:0000256" key="2">
    <source>
        <dbReference type="SAM" id="SignalP"/>
    </source>
</evidence>
<evidence type="ECO:0000313" key="3">
    <source>
        <dbReference type="EMBL" id="SAL88545.1"/>
    </source>
</evidence>
<accession>A0A158L5J0</accession>
<keyword evidence="2" id="KW-0732">Signal</keyword>
<name>A0A158L5J0_9BURK</name>
<feature type="region of interest" description="Disordered" evidence="1">
    <location>
        <begin position="65"/>
        <end position="97"/>
    </location>
</feature>
<dbReference type="RefSeq" id="WP_087650440.1">
    <property type="nucleotide sequence ID" value="NZ_FCON02000440.1"/>
</dbReference>
<sequence>MRSLAKAVAFAVVLAAPAASFAQSNQPVTRAQLRAELAQLERAGYNPNDMLNYPENLEAAKAKIAAQNPKAQGDASAYGGRPDAPSHAGEMTDISGS</sequence>
<organism evidence="3 4">
    <name type="scientific">Caballeronia choica</name>
    <dbReference type="NCBI Taxonomy" id="326476"/>
    <lineage>
        <taxon>Bacteria</taxon>
        <taxon>Pseudomonadati</taxon>
        <taxon>Pseudomonadota</taxon>
        <taxon>Betaproteobacteria</taxon>
        <taxon>Burkholderiales</taxon>
        <taxon>Burkholderiaceae</taxon>
        <taxon>Caballeronia</taxon>
    </lineage>
</organism>
<protein>
    <submittedName>
        <fullName evidence="3">Membrane protein</fullName>
    </submittedName>
</protein>